<protein>
    <submittedName>
        <fullName evidence="1">Uncharacterized protein</fullName>
    </submittedName>
</protein>
<organism evidence="1 2">
    <name type="scientific">Oryza meyeriana var. granulata</name>
    <dbReference type="NCBI Taxonomy" id="110450"/>
    <lineage>
        <taxon>Eukaryota</taxon>
        <taxon>Viridiplantae</taxon>
        <taxon>Streptophyta</taxon>
        <taxon>Embryophyta</taxon>
        <taxon>Tracheophyta</taxon>
        <taxon>Spermatophyta</taxon>
        <taxon>Magnoliopsida</taxon>
        <taxon>Liliopsida</taxon>
        <taxon>Poales</taxon>
        <taxon>Poaceae</taxon>
        <taxon>BOP clade</taxon>
        <taxon>Oryzoideae</taxon>
        <taxon>Oryzeae</taxon>
        <taxon>Oryzinae</taxon>
        <taxon>Oryza</taxon>
        <taxon>Oryza meyeriana</taxon>
    </lineage>
</organism>
<name>A0A6G1CFC1_9ORYZ</name>
<dbReference type="EMBL" id="SPHZ02000009">
    <property type="protein sequence ID" value="KAF0898454.1"/>
    <property type="molecule type" value="Genomic_DNA"/>
</dbReference>
<accession>A0A6G1CFC1</accession>
<dbReference type="AlphaFoldDB" id="A0A6G1CFC1"/>
<evidence type="ECO:0000313" key="2">
    <source>
        <dbReference type="Proteomes" id="UP000479710"/>
    </source>
</evidence>
<reference evidence="1 2" key="1">
    <citation type="submission" date="2019-11" db="EMBL/GenBank/DDBJ databases">
        <title>Whole genome sequence of Oryza granulata.</title>
        <authorList>
            <person name="Li W."/>
        </authorList>
    </citation>
    <scope>NUCLEOTIDE SEQUENCE [LARGE SCALE GENOMIC DNA]</scope>
    <source>
        <strain evidence="2">cv. Menghai</strain>
        <tissue evidence="1">Leaf</tissue>
    </source>
</reference>
<gene>
    <name evidence="1" type="ORF">E2562_007290</name>
</gene>
<proteinExistence type="predicted"/>
<dbReference type="Proteomes" id="UP000479710">
    <property type="component" value="Unassembled WGS sequence"/>
</dbReference>
<keyword evidence="2" id="KW-1185">Reference proteome</keyword>
<evidence type="ECO:0000313" key="1">
    <source>
        <dbReference type="EMBL" id="KAF0898454.1"/>
    </source>
</evidence>
<dbReference type="OrthoDB" id="203097at2759"/>
<comment type="caution">
    <text evidence="1">The sequence shown here is derived from an EMBL/GenBank/DDBJ whole genome shotgun (WGS) entry which is preliminary data.</text>
</comment>
<sequence length="101" mass="11184">MAPNAAVLGRPHIAGAYSPASRRWLPRLADRVSLAPPARRDLEWLPGDVSGRVRVIVEESKVDLLKILKSANTIIPHIVLGSTILALVYPPSFTWFTTRLY</sequence>